<dbReference type="PROSITE" id="PS51433">
    <property type="entry name" value="PNT"/>
    <property type="match status" value="1"/>
</dbReference>
<dbReference type="PROSITE" id="PS00345">
    <property type="entry name" value="ETS_DOMAIN_1"/>
    <property type="match status" value="1"/>
</dbReference>
<feature type="domain" description="PNT" evidence="9">
    <location>
        <begin position="212"/>
        <end position="297"/>
    </location>
</feature>
<organism evidence="10 11">
    <name type="scientific">Oedothorax gibbosus</name>
    <dbReference type="NCBI Taxonomy" id="931172"/>
    <lineage>
        <taxon>Eukaryota</taxon>
        <taxon>Metazoa</taxon>
        <taxon>Ecdysozoa</taxon>
        <taxon>Arthropoda</taxon>
        <taxon>Chelicerata</taxon>
        <taxon>Arachnida</taxon>
        <taxon>Araneae</taxon>
        <taxon>Araneomorphae</taxon>
        <taxon>Entelegynae</taxon>
        <taxon>Araneoidea</taxon>
        <taxon>Linyphiidae</taxon>
        <taxon>Erigoninae</taxon>
        <taxon>Oedothorax</taxon>
    </lineage>
</organism>
<evidence type="ECO:0000256" key="6">
    <source>
        <dbReference type="RuleBase" id="RU004019"/>
    </source>
</evidence>
<accession>A0AAV6VCV9</accession>
<dbReference type="Pfam" id="PF11620">
    <property type="entry name" value="GABP-alpha"/>
    <property type="match status" value="1"/>
</dbReference>
<feature type="domain" description="ETS" evidence="8">
    <location>
        <begin position="340"/>
        <end position="420"/>
    </location>
</feature>
<dbReference type="InterPro" id="IPR036390">
    <property type="entry name" value="WH_DNA-bd_sf"/>
</dbReference>
<dbReference type="InterPro" id="IPR046328">
    <property type="entry name" value="ETS_fam"/>
</dbReference>
<dbReference type="InterPro" id="IPR036388">
    <property type="entry name" value="WH-like_DNA-bd_sf"/>
</dbReference>
<evidence type="ECO:0000259" key="8">
    <source>
        <dbReference type="PROSITE" id="PS50061"/>
    </source>
</evidence>
<dbReference type="Gene3D" id="1.10.150.50">
    <property type="entry name" value="Transcription Factor, Ets-1"/>
    <property type="match status" value="1"/>
</dbReference>
<dbReference type="SMART" id="SM00413">
    <property type="entry name" value="ETS"/>
    <property type="match status" value="1"/>
</dbReference>
<evidence type="ECO:0000259" key="9">
    <source>
        <dbReference type="PROSITE" id="PS51433"/>
    </source>
</evidence>
<dbReference type="PRINTS" id="PR00454">
    <property type="entry name" value="ETSDOMAIN"/>
</dbReference>
<evidence type="ECO:0000256" key="2">
    <source>
        <dbReference type="ARBA" id="ARBA00005562"/>
    </source>
</evidence>
<dbReference type="InterPro" id="IPR003118">
    <property type="entry name" value="Pointed_dom"/>
</dbReference>
<evidence type="ECO:0000313" key="10">
    <source>
        <dbReference type="EMBL" id="KAG8194502.1"/>
    </source>
</evidence>
<keyword evidence="5 6" id="KW-0539">Nucleus</keyword>
<feature type="compositionally biased region" description="Polar residues" evidence="7">
    <location>
        <begin position="185"/>
        <end position="195"/>
    </location>
</feature>
<evidence type="ECO:0000313" key="11">
    <source>
        <dbReference type="Proteomes" id="UP000827092"/>
    </source>
</evidence>
<evidence type="ECO:0000256" key="4">
    <source>
        <dbReference type="ARBA" id="ARBA00023125"/>
    </source>
</evidence>
<dbReference type="AlphaFoldDB" id="A0AAV6VCV9"/>
<dbReference type="PROSITE" id="PS50061">
    <property type="entry name" value="ETS_DOMAIN_3"/>
    <property type="match status" value="1"/>
</dbReference>
<dbReference type="SUPFAM" id="SSF47769">
    <property type="entry name" value="SAM/Pointed domain"/>
    <property type="match status" value="1"/>
</dbReference>
<dbReference type="Proteomes" id="UP000827092">
    <property type="component" value="Unassembled WGS sequence"/>
</dbReference>
<sequence length="465" mass="53218">MKKILLHNKTKSLAMKRANDSRTSGDTFMQKKTRMAQNSSNAINLENLQMAGNDLEVQNVEIYNVEDNSHIAQDDDNLSGDGSLGILVEFMDITEPLNTLRMLLEQKTGLILSDYQFYLQDTQELDASKNLVNQCVQGEGIVQINVVLSETGGLKKINIVDVLKPAEEIHVPASAIYDAGDDSSYAESTNSQQQQKGKDDSPTDTQQVTRWIIASQFCKLQEKHKIPKDPTDWSEEHVKIWFQWATLHFKLPNTDLKDWKFSGIELMAMNQENFKEKISLDAGDVFWTHLELLRKFKIVAVIQLSNTSSTESDDEKKTKQAPKVVPKIPYEGCPGNNGQIQLWQFLLELLTDKDFRHFIQWVGNEGEFKLIHPEMVAQLWGQRKNKPTMNYEKLSRALRYYYDGEMLAKVHGKRFVYKFVCDLKGLLGYDALELNRLVTECEQKKKTPVFQNSAVYNFQSVDSNS</sequence>
<keyword evidence="11" id="KW-1185">Reference proteome</keyword>
<dbReference type="EMBL" id="JAFNEN010000102">
    <property type="protein sequence ID" value="KAG8194502.1"/>
    <property type="molecule type" value="Genomic_DNA"/>
</dbReference>
<keyword evidence="4 6" id="KW-0238">DNA-binding</keyword>
<dbReference type="GO" id="GO:0030154">
    <property type="term" value="P:cell differentiation"/>
    <property type="evidence" value="ECO:0007669"/>
    <property type="project" value="TreeGrafter"/>
</dbReference>
<name>A0AAV6VCV9_9ARAC</name>
<dbReference type="GO" id="GO:0043565">
    <property type="term" value="F:sequence-specific DNA binding"/>
    <property type="evidence" value="ECO:0007669"/>
    <property type="project" value="InterPro"/>
</dbReference>
<evidence type="ECO:0000256" key="3">
    <source>
        <dbReference type="ARBA" id="ARBA00022553"/>
    </source>
</evidence>
<dbReference type="Gene3D" id="3.10.20.90">
    <property type="entry name" value="Phosphatidylinositol 3-kinase Catalytic Subunit, Chain A, domain 1"/>
    <property type="match status" value="1"/>
</dbReference>
<dbReference type="PANTHER" id="PTHR11849:SF195">
    <property type="entry name" value="GA-BINDING PROTEIN ALPHA CHAIN"/>
    <property type="match status" value="1"/>
</dbReference>
<dbReference type="Pfam" id="PF02198">
    <property type="entry name" value="SAM_PNT"/>
    <property type="match status" value="1"/>
</dbReference>
<dbReference type="FunFam" id="1.10.10.10:FF:000200">
    <property type="entry name" value="GA-binding protein alpha chain, putative"/>
    <property type="match status" value="1"/>
</dbReference>
<dbReference type="GO" id="GO:0000981">
    <property type="term" value="F:DNA-binding transcription factor activity, RNA polymerase II-specific"/>
    <property type="evidence" value="ECO:0007669"/>
    <property type="project" value="TreeGrafter"/>
</dbReference>
<comment type="similarity">
    <text evidence="2 6">Belongs to the ETS family.</text>
</comment>
<dbReference type="Gene3D" id="1.10.10.10">
    <property type="entry name" value="Winged helix-like DNA-binding domain superfamily/Winged helix DNA-binding domain"/>
    <property type="match status" value="1"/>
</dbReference>
<comment type="subcellular location">
    <subcellularLocation>
        <location evidence="1 6">Nucleus</location>
    </subcellularLocation>
</comment>
<dbReference type="SMART" id="SM00251">
    <property type="entry name" value="SAM_PNT"/>
    <property type="match status" value="1"/>
</dbReference>
<comment type="caution">
    <text evidence="10">The sequence shown here is derived from an EMBL/GenBank/DDBJ whole genome shotgun (WGS) entry which is preliminary data.</text>
</comment>
<proteinExistence type="inferred from homology"/>
<dbReference type="PROSITE" id="PS00346">
    <property type="entry name" value="ETS_DOMAIN_2"/>
    <property type="match status" value="1"/>
</dbReference>
<dbReference type="FunFam" id="1.10.150.50:FF:000039">
    <property type="entry name" value="GA-binding protein alpha chain, putative"/>
    <property type="match status" value="1"/>
</dbReference>
<protein>
    <recommendedName>
        <fullName evidence="12">GA-binding protein alpha chain</fullName>
    </recommendedName>
</protein>
<evidence type="ECO:0000256" key="5">
    <source>
        <dbReference type="ARBA" id="ARBA00023242"/>
    </source>
</evidence>
<dbReference type="InterPro" id="IPR013761">
    <property type="entry name" value="SAM/pointed_sf"/>
</dbReference>
<reference evidence="10 11" key="1">
    <citation type="journal article" date="2022" name="Nat. Ecol. Evol.">
        <title>A masculinizing supergene underlies an exaggerated male reproductive morph in a spider.</title>
        <authorList>
            <person name="Hendrickx F."/>
            <person name="De Corte Z."/>
            <person name="Sonet G."/>
            <person name="Van Belleghem S.M."/>
            <person name="Kostlbacher S."/>
            <person name="Vangestel C."/>
        </authorList>
    </citation>
    <scope>NUCLEOTIDE SEQUENCE [LARGE SCALE GENOMIC DNA]</scope>
    <source>
        <strain evidence="10">W744_W776</strain>
    </source>
</reference>
<keyword evidence="3" id="KW-0597">Phosphoprotein</keyword>
<dbReference type="GO" id="GO:0005634">
    <property type="term" value="C:nucleus"/>
    <property type="evidence" value="ECO:0007669"/>
    <property type="project" value="UniProtKB-SubCell"/>
</dbReference>
<evidence type="ECO:0000256" key="7">
    <source>
        <dbReference type="SAM" id="MobiDB-lite"/>
    </source>
</evidence>
<gene>
    <name evidence="10" type="ORF">JTE90_013255</name>
</gene>
<feature type="region of interest" description="Disordered" evidence="7">
    <location>
        <begin position="182"/>
        <end position="205"/>
    </location>
</feature>
<evidence type="ECO:0000256" key="1">
    <source>
        <dbReference type="ARBA" id="ARBA00004123"/>
    </source>
</evidence>
<evidence type="ECO:0008006" key="12">
    <source>
        <dbReference type="Google" id="ProtNLM"/>
    </source>
</evidence>
<dbReference type="PANTHER" id="PTHR11849">
    <property type="entry name" value="ETS"/>
    <property type="match status" value="1"/>
</dbReference>
<dbReference type="InterPro" id="IPR000418">
    <property type="entry name" value="Ets_dom"/>
</dbReference>
<dbReference type="Pfam" id="PF00178">
    <property type="entry name" value="Ets"/>
    <property type="match status" value="1"/>
</dbReference>
<dbReference type="InterPro" id="IPR024668">
    <property type="entry name" value="GABP_asu_N"/>
</dbReference>
<dbReference type="SUPFAM" id="SSF46785">
    <property type="entry name" value="Winged helix' DNA-binding domain"/>
    <property type="match status" value="1"/>
</dbReference>